<dbReference type="RefSeq" id="WP_093029997.1">
    <property type="nucleotide sequence ID" value="NZ_FMZV01000005.1"/>
</dbReference>
<proteinExistence type="predicted"/>
<dbReference type="EMBL" id="FMZV01000005">
    <property type="protein sequence ID" value="SDD11220.1"/>
    <property type="molecule type" value="Genomic_DNA"/>
</dbReference>
<sequence length="293" mass="32889">MQVVFHTGAHGTDDERLIKCLLSNKEPFSQKGIAVPGPAQYRGLFKKVMSALDEVQTDPDPDAREVLLEAILDGEVADRVIFSDSNLYGTRWSAIGKGVFYPRAPQRLAYLQSIFAYDQLEVFMAIRNPASFVPNVLTALPEKGVAEALEGLDLGLLHWTRMVQSIRDAAPNVQLTIWCNEDTPLIWSQIIRDLAGLEHGTKIVGGFSLLSEIMSKEGMLRFRAYLAEHADLTEMQKRRVIAAFLDKYAVEDAVEEELDLPGWTHELVERLTEIYDEDVFSLQRIPGVQFIAP</sequence>
<evidence type="ECO:0000313" key="1">
    <source>
        <dbReference type="EMBL" id="SDD11220.1"/>
    </source>
</evidence>
<keyword evidence="2" id="KW-1185">Reference proteome</keyword>
<dbReference type="OrthoDB" id="7816979at2"/>
<protein>
    <recommendedName>
        <fullName evidence="3">Sulfotransferase family protein</fullName>
    </recommendedName>
</protein>
<evidence type="ECO:0000313" key="2">
    <source>
        <dbReference type="Proteomes" id="UP000199628"/>
    </source>
</evidence>
<dbReference type="Proteomes" id="UP000199628">
    <property type="component" value="Unassembled WGS sequence"/>
</dbReference>
<dbReference type="AlphaFoldDB" id="A0A1G6S2T7"/>
<dbReference type="STRING" id="639004.SAMN04488239_105158"/>
<name>A0A1G6S2T7_9RHOB</name>
<reference evidence="2" key="1">
    <citation type="submission" date="2016-10" db="EMBL/GenBank/DDBJ databases">
        <authorList>
            <person name="Varghese N."/>
            <person name="Submissions S."/>
        </authorList>
    </citation>
    <scope>NUCLEOTIDE SEQUENCE [LARGE SCALE GENOMIC DNA]</scope>
    <source>
        <strain evidence="2">CGMCC 1.9108</strain>
    </source>
</reference>
<gene>
    <name evidence="1" type="ORF">SAMN04488239_105158</name>
</gene>
<accession>A0A1G6S2T7</accession>
<evidence type="ECO:0008006" key="3">
    <source>
        <dbReference type="Google" id="ProtNLM"/>
    </source>
</evidence>
<organism evidence="1 2">
    <name type="scientific">Ruegeria marina</name>
    <dbReference type="NCBI Taxonomy" id="639004"/>
    <lineage>
        <taxon>Bacteria</taxon>
        <taxon>Pseudomonadati</taxon>
        <taxon>Pseudomonadota</taxon>
        <taxon>Alphaproteobacteria</taxon>
        <taxon>Rhodobacterales</taxon>
        <taxon>Roseobacteraceae</taxon>
        <taxon>Ruegeria</taxon>
    </lineage>
</organism>